<dbReference type="InterPro" id="IPR018337">
    <property type="entry name" value="Cell_wall/Cho-bd_repeat"/>
</dbReference>
<name>A0A926E2I4_9FIRM</name>
<dbReference type="Gene3D" id="2.10.270.10">
    <property type="entry name" value="Cholin Binding"/>
    <property type="match status" value="1"/>
</dbReference>
<feature type="domain" description="M23ase beta-sheet core" evidence="3">
    <location>
        <begin position="18"/>
        <end position="118"/>
    </location>
</feature>
<sequence>MKRIFADNYKVTQGYSASHGGLDIVGLSSKNIISPVAGIVKSSTMVPKSSGNITWEWGNYVRVDDASGNRYFFCHMDSRTVKVGDKVQVGTKLGVMGNTGHSFGAHCHFEVRTPNNIRTNPAAFLGIPNTTAIYKWVETTKGWTYGAFKGDWEFIDGCWYYFDSAGIAEKGPRLIDGKIYCFAPQSYNGVKECQLLETDEYGHLK</sequence>
<dbReference type="Proteomes" id="UP000610760">
    <property type="component" value="Unassembled WGS sequence"/>
</dbReference>
<reference evidence="4" key="1">
    <citation type="submission" date="2020-08" db="EMBL/GenBank/DDBJ databases">
        <title>Genome public.</title>
        <authorList>
            <person name="Liu C."/>
            <person name="Sun Q."/>
        </authorList>
    </citation>
    <scope>NUCLEOTIDE SEQUENCE</scope>
    <source>
        <strain evidence="4">NSJ-33</strain>
    </source>
</reference>
<dbReference type="Gene3D" id="2.70.70.10">
    <property type="entry name" value="Glucose Permease (Domain IIA)"/>
    <property type="match status" value="1"/>
</dbReference>
<dbReference type="InterPro" id="IPR016047">
    <property type="entry name" value="M23ase_b-sheet_dom"/>
</dbReference>
<dbReference type="AlphaFoldDB" id="A0A926E2I4"/>
<dbReference type="InterPro" id="IPR011055">
    <property type="entry name" value="Dup_hybrid_motif"/>
</dbReference>
<dbReference type="SUPFAM" id="SSF69360">
    <property type="entry name" value="Cell wall binding repeat"/>
    <property type="match status" value="1"/>
</dbReference>
<evidence type="ECO:0000259" key="3">
    <source>
        <dbReference type="Pfam" id="PF01551"/>
    </source>
</evidence>
<dbReference type="Pfam" id="PF01551">
    <property type="entry name" value="Peptidase_M23"/>
    <property type="match status" value="1"/>
</dbReference>
<dbReference type="PANTHER" id="PTHR21666:SF270">
    <property type="entry name" value="MUREIN HYDROLASE ACTIVATOR ENVC"/>
    <property type="match status" value="1"/>
</dbReference>
<dbReference type="CDD" id="cd12797">
    <property type="entry name" value="M23_peptidase"/>
    <property type="match status" value="1"/>
</dbReference>
<evidence type="ECO:0000313" key="4">
    <source>
        <dbReference type="EMBL" id="MBC8558909.1"/>
    </source>
</evidence>
<organism evidence="4 5">
    <name type="scientific">Fumia xinanensis</name>
    <dbReference type="NCBI Taxonomy" id="2763659"/>
    <lineage>
        <taxon>Bacteria</taxon>
        <taxon>Bacillati</taxon>
        <taxon>Bacillota</taxon>
        <taxon>Clostridia</taxon>
        <taxon>Eubacteriales</taxon>
        <taxon>Oscillospiraceae</taxon>
        <taxon>Fumia</taxon>
    </lineage>
</organism>
<dbReference type="Pfam" id="PF01473">
    <property type="entry name" value="Choline_bind_1"/>
    <property type="match status" value="1"/>
</dbReference>
<keyword evidence="1" id="KW-0677">Repeat</keyword>
<dbReference type="InterPro" id="IPR050570">
    <property type="entry name" value="Cell_wall_metabolism_enzyme"/>
</dbReference>
<evidence type="ECO:0000313" key="5">
    <source>
        <dbReference type="Proteomes" id="UP000610760"/>
    </source>
</evidence>
<feature type="repeat" description="Cell wall-binding" evidence="2">
    <location>
        <begin position="149"/>
        <end position="168"/>
    </location>
</feature>
<dbReference type="PANTHER" id="PTHR21666">
    <property type="entry name" value="PEPTIDASE-RELATED"/>
    <property type="match status" value="1"/>
</dbReference>
<dbReference type="SUPFAM" id="SSF51261">
    <property type="entry name" value="Duplicated hybrid motif"/>
    <property type="match status" value="1"/>
</dbReference>
<dbReference type="GO" id="GO:0004222">
    <property type="term" value="F:metalloendopeptidase activity"/>
    <property type="evidence" value="ECO:0007669"/>
    <property type="project" value="TreeGrafter"/>
</dbReference>
<evidence type="ECO:0000256" key="2">
    <source>
        <dbReference type="PROSITE-ProRule" id="PRU00591"/>
    </source>
</evidence>
<protein>
    <submittedName>
        <fullName evidence="4">M23 family metallopeptidase</fullName>
    </submittedName>
</protein>
<dbReference type="EMBL" id="JACRSV010000001">
    <property type="protein sequence ID" value="MBC8558909.1"/>
    <property type="molecule type" value="Genomic_DNA"/>
</dbReference>
<evidence type="ECO:0000256" key="1">
    <source>
        <dbReference type="ARBA" id="ARBA00022737"/>
    </source>
</evidence>
<gene>
    <name evidence="4" type="ORF">H8710_02370</name>
</gene>
<dbReference type="RefSeq" id="WP_249293807.1">
    <property type="nucleotide sequence ID" value="NZ_JACRSV010000001.1"/>
</dbReference>
<comment type="caution">
    <text evidence="4">The sequence shown here is derived from an EMBL/GenBank/DDBJ whole genome shotgun (WGS) entry which is preliminary data.</text>
</comment>
<keyword evidence="5" id="KW-1185">Reference proteome</keyword>
<accession>A0A926E2I4</accession>
<dbReference type="PROSITE" id="PS51170">
    <property type="entry name" value="CW"/>
    <property type="match status" value="1"/>
</dbReference>
<proteinExistence type="predicted"/>